<dbReference type="PANTHER" id="PTHR43353">
    <property type="entry name" value="SUCCINATE-SEMIALDEHYDE DEHYDROGENASE, MITOCHONDRIAL"/>
    <property type="match status" value="1"/>
</dbReference>
<evidence type="ECO:0000256" key="2">
    <source>
        <dbReference type="ARBA" id="ARBA00019842"/>
    </source>
</evidence>
<name>A0A7S3AN93_9EUKA</name>
<dbReference type="InterPro" id="IPR016163">
    <property type="entry name" value="Ald_DH_C"/>
</dbReference>
<sequence length="474" mass="51169">MAESHSLAALDAAVASWNHGRGAWAQAKAETRIAKVEELMTELKASKRDEIINVLMWEICKTKADATKEFDRTMDYIAATISTYKAMLATDSSFVQKEGVLAQIKRAPLGVMLNLGPFNYPFNETYCTLIPAILMGNSVVMKLPNVGCLAHVCTMEIYAKVFPPGVVNFISGAGRTTMPPIMASGKVDIFAFIGGSTAADALLKQHPQPHKLKACLALDAKNLCVIAEDCDVAATVKECLTGTLSYNGQRCTALKLLMVHQSIAEEFVSKMAAAVDEMKLALPWEDGVKLTPLPEPNKPAYLRELIADAKSFGAKVSNSMGEVEAGPFVRPTVLYPCDKRMRVWTEEQFGPLIPIAPYNSLDDIYAYLDESTFGQQAAIFTSDPIKCGPLIDALANNVGRVNINAQCQRSPDSFPFTGRKSSALGTLSVSEALKVVSIESVVATKDAPKPFEQFNALASSSDCNSLTPPAVALE</sequence>
<evidence type="ECO:0000259" key="5">
    <source>
        <dbReference type="Pfam" id="PF00171"/>
    </source>
</evidence>
<dbReference type="SUPFAM" id="SSF53720">
    <property type="entry name" value="ALDH-like"/>
    <property type="match status" value="1"/>
</dbReference>
<dbReference type="InterPro" id="IPR016162">
    <property type="entry name" value="Ald_DH_N"/>
</dbReference>
<dbReference type="Gene3D" id="3.40.309.10">
    <property type="entry name" value="Aldehyde Dehydrogenase, Chain A, domain 2"/>
    <property type="match status" value="1"/>
</dbReference>
<dbReference type="PROSITE" id="PS00070">
    <property type="entry name" value="ALDEHYDE_DEHYDR_CYS"/>
    <property type="match status" value="1"/>
</dbReference>
<protein>
    <recommendedName>
        <fullName evidence="2">Succinate-semialdehyde dehydrogenase, mitochondrial</fullName>
        <ecNumber evidence="1">1.2.1.24</ecNumber>
    </recommendedName>
    <alternativeName>
        <fullName evidence="4">NAD(+)-dependent succinic semialdehyde dehydrogenase</fullName>
    </alternativeName>
</protein>
<keyword evidence="3" id="KW-0560">Oxidoreductase</keyword>
<dbReference type="InterPro" id="IPR016161">
    <property type="entry name" value="Ald_DH/histidinol_DH"/>
</dbReference>
<dbReference type="InterPro" id="IPR050740">
    <property type="entry name" value="Aldehyde_DH_Superfamily"/>
</dbReference>
<dbReference type="InterPro" id="IPR015590">
    <property type="entry name" value="Aldehyde_DH_dom"/>
</dbReference>
<accession>A0A7S3AN93</accession>
<dbReference type="GO" id="GO:0004777">
    <property type="term" value="F:succinate-semialdehyde dehydrogenase (NAD+) activity"/>
    <property type="evidence" value="ECO:0007669"/>
    <property type="project" value="UniProtKB-EC"/>
</dbReference>
<evidence type="ECO:0000256" key="3">
    <source>
        <dbReference type="ARBA" id="ARBA00023002"/>
    </source>
</evidence>
<proteinExistence type="predicted"/>
<dbReference type="EC" id="1.2.1.24" evidence="1"/>
<reference evidence="6" key="1">
    <citation type="submission" date="2021-01" db="EMBL/GenBank/DDBJ databases">
        <authorList>
            <person name="Corre E."/>
            <person name="Pelletier E."/>
            <person name="Niang G."/>
            <person name="Scheremetjew M."/>
            <person name="Finn R."/>
            <person name="Kale V."/>
            <person name="Holt S."/>
            <person name="Cochrane G."/>
            <person name="Meng A."/>
            <person name="Brown T."/>
            <person name="Cohen L."/>
        </authorList>
    </citation>
    <scope>NUCLEOTIDE SEQUENCE</scope>
    <source>
        <strain evidence="6">CCMP281</strain>
    </source>
</reference>
<evidence type="ECO:0000256" key="4">
    <source>
        <dbReference type="ARBA" id="ARBA00030806"/>
    </source>
</evidence>
<dbReference type="PANTHER" id="PTHR43353:SF5">
    <property type="entry name" value="SUCCINATE-SEMIALDEHYDE DEHYDROGENASE, MITOCHONDRIAL"/>
    <property type="match status" value="1"/>
</dbReference>
<dbReference type="Gene3D" id="3.40.605.10">
    <property type="entry name" value="Aldehyde Dehydrogenase, Chain A, domain 1"/>
    <property type="match status" value="1"/>
</dbReference>
<gene>
    <name evidence="6" type="ORF">HERI1096_LOCUS10764</name>
</gene>
<evidence type="ECO:0000313" key="6">
    <source>
        <dbReference type="EMBL" id="CAE0110104.1"/>
    </source>
</evidence>
<dbReference type="InterPro" id="IPR016160">
    <property type="entry name" value="Ald_DH_CS_CYS"/>
</dbReference>
<dbReference type="Pfam" id="PF00171">
    <property type="entry name" value="Aldedh"/>
    <property type="match status" value="1"/>
</dbReference>
<feature type="domain" description="Aldehyde dehydrogenase" evidence="5">
    <location>
        <begin position="8"/>
        <end position="434"/>
    </location>
</feature>
<organism evidence="6">
    <name type="scientific">Haptolina ericina</name>
    <dbReference type="NCBI Taxonomy" id="156174"/>
    <lineage>
        <taxon>Eukaryota</taxon>
        <taxon>Haptista</taxon>
        <taxon>Haptophyta</taxon>
        <taxon>Prymnesiophyceae</taxon>
        <taxon>Prymnesiales</taxon>
        <taxon>Prymnesiaceae</taxon>
        <taxon>Haptolina</taxon>
    </lineage>
</organism>
<dbReference type="EMBL" id="HBHX01019351">
    <property type="protein sequence ID" value="CAE0110104.1"/>
    <property type="molecule type" value="Transcribed_RNA"/>
</dbReference>
<dbReference type="AlphaFoldDB" id="A0A7S3AN93"/>
<evidence type="ECO:0000256" key="1">
    <source>
        <dbReference type="ARBA" id="ARBA00013051"/>
    </source>
</evidence>